<evidence type="ECO:0000256" key="2">
    <source>
        <dbReference type="ARBA" id="ARBA00022490"/>
    </source>
</evidence>
<evidence type="ECO:0000256" key="1">
    <source>
        <dbReference type="ARBA" id="ARBA00012552"/>
    </source>
</evidence>
<dbReference type="InterPro" id="IPR044742">
    <property type="entry name" value="DEAD/DEAH_RhlB"/>
</dbReference>
<dbReference type="Pfam" id="PF00270">
    <property type="entry name" value="DEAD"/>
    <property type="match status" value="1"/>
</dbReference>
<evidence type="ECO:0000256" key="9">
    <source>
        <dbReference type="ARBA" id="ARBA00047984"/>
    </source>
</evidence>
<dbReference type="Proteomes" id="UP001065549">
    <property type="component" value="Unassembled WGS sequence"/>
</dbReference>
<feature type="domain" description="DEAD-box RNA helicase Q" evidence="16">
    <location>
        <begin position="4"/>
        <end position="32"/>
    </location>
</feature>
<evidence type="ECO:0000256" key="5">
    <source>
        <dbReference type="ARBA" id="ARBA00022806"/>
    </source>
</evidence>
<evidence type="ECO:0000256" key="3">
    <source>
        <dbReference type="ARBA" id="ARBA00022741"/>
    </source>
</evidence>
<dbReference type="InterPro" id="IPR014001">
    <property type="entry name" value="Helicase_ATP-bd"/>
</dbReference>
<dbReference type="FunFam" id="3.40.50.300:FF:000108">
    <property type="entry name" value="ATP-dependent RNA helicase RhlE"/>
    <property type="match status" value="1"/>
</dbReference>
<dbReference type="PANTHER" id="PTHR47959">
    <property type="entry name" value="ATP-DEPENDENT RNA HELICASE RHLE-RELATED"/>
    <property type="match status" value="1"/>
</dbReference>
<keyword evidence="18" id="KW-1185">Reference proteome</keyword>
<keyword evidence="3 12" id="KW-0547">Nucleotide-binding</keyword>
<dbReference type="SMART" id="SM00487">
    <property type="entry name" value="DEXDc"/>
    <property type="match status" value="1"/>
</dbReference>
<keyword evidence="4 12" id="KW-0378">Hydrolase</keyword>
<comment type="catalytic activity">
    <reaction evidence="9">
        <text>ATP + H2O = ADP + phosphate + H(+)</text>
        <dbReference type="Rhea" id="RHEA:13065"/>
        <dbReference type="ChEBI" id="CHEBI:15377"/>
        <dbReference type="ChEBI" id="CHEBI:15378"/>
        <dbReference type="ChEBI" id="CHEBI:30616"/>
        <dbReference type="ChEBI" id="CHEBI:43474"/>
        <dbReference type="ChEBI" id="CHEBI:456216"/>
        <dbReference type="EC" id="3.6.4.13"/>
    </reaction>
</comment>
<dbReference type="GO" id="GO:0003724">
    <property type="term" value="F:RNA helicase activity"/>
    <property type="evidence" value="ECO:0007669"/>
    <property type="project" value="UniProtKB-EC"/>
</dbReference>
<evidence type="ECO:0000256" key="10">
    <source>
        <dbReference type="ARBA" id="ARBA00067932"/>
    </source>
</evidence>
<dbReference type="InterPro" id="IPR050079">
    <property type="entry name" value="DEAD_box_RNA_helicase"/>
</dbReference>
<dbReference type="InterPro" id="IPR011545">
    <property type="entry name" value="DEAD/DEAH_box_helicase_dom"/>
</dbReference>
<keyword evidence="6 12" id="KW-0067">ATP-binding</keyword>
<protein>
    <recommendedName>
        <fullName evidence="10">ATP-dependent RNA helicase CshA</fullName>
        <ecNumber evidence="1">3.6.4.13</ecNumber>
    </recommendedName>
</protein>
<sequence>MEQMNYNQSGLNQGILHAVAEMGFEQMTPIQQKAIPVMMEGKDLVGQAQTGTGKTAAFGIPLIQKIQPDSSGVQALVLCPTRELAIQATEELRRFSKYMKGVKIAPVFGGQDMSKQIQMLKSGTKIVVGTPGRVMDHMRRRTLKLDGIQTVVLDEADEMLNMGFREDIETILEDTPQERQTVLFSATMPQAILNITKKYQRNAALIKITKKELTIPLIEQFYFELKSKDKTEALCRLLDVHDPKRALVFCKTKRGADALSGELKGKGYPAEPLHGDLSQGQRNAAMAQFRHGKANILVATDVAARGLDVDDVEAVFNYDIPQEEEAYVHRIGRTGRAGKEGKAFTFVVGKEIYKLRSIEGYCKTRLAKGTLPSATSVMKQKSDKILNQAVRLAEGHNLQLTGSMLHKKAKESGYPIEYLAAALLQMQMGDEITEISQEPHWAAAPAKKKKRDGKRKRNPGRRRN</sequence>
<dbReference type="InterPro" id="IPR027417">
    <property type="entry name" value="P-loop_NTPase"/>
</dbReference>
<evidence type="ECO:0000256" key="13">
    <source>
        <dbReference type="SAM" id="MobiDB-lite"/>
    </source>
</evidence>
<dbReference type="GO" id="GO:0003723">
    <property type="term" value="F:RNA binding"/>
    <property type="evidence" value="ECO:0007669"/>
    <property type="project" value="UniProtKB-ARBA"/>
</dbReference>
<reference evidence="17" key="1">
    <citation type="submission" date="2022-09" db="EMBL/GenBank/DDBJ databases">
        <title>Culturomic study of gut microbiota in children with autism spectrum disorder.</title>
        <authorList>
            <person name="Efimov B.A."/>
            <person name="Chaplin A.V."/>
            <person name="Sokolova S.R."/>
            <person name="Pikina A.P."/>
            <person name="Korzhanova M."/>
            <person name="Belova V."/>
            <person name="Korostin D."/>
        </authorList>
    </citation>
    <scope>NUCLEOTIDE SEQUENCE</scope>
    <source>
        <strain evidence="17">ASD5510</strain>
    </source>
</reference>
<dbReference type="EMBL" id="JAOSHN010000001">
    <property type="protein sequence ID" value="MCU7377478.1"/>
    <property type="molecule type" value="Genomic_DNA"/>
</dbReference>
<feature type="domain" description="Helicase ATP-binding" evidence="14">
    <location>
        <begin position="35"/>
        <end position="206"/>
    </location>
</feature>
<evidence type="ECO:0000256" key="12">
    <source>
        <dbReference type="RuleBase" id="RU000492"/>
    </source>
</evidence>
<keyword evidence="5 12" id="KW-0347">Helicase</keyword>
<evidence type="ECO:0000256" key="7">
    <source>
        <dbReference type="ARBA" id="ARBA00023016"/>
    </source>
</evidence>
<dbReference type="PROSITE" id="PS51194">
    <property type="entry name" value="HELICASE_CTER"/>
    <property type="match status" value="1"/>
</dbReference>
<dbReference type="AlphaFoldDB" id="A0A9J6QUP4"/>
<evidence type="ECO:0000259" key="15">
    <source>
        <dbReference type="PROSITE" id="PS51194"/>
    </source>
</evidence>
<comment type="similarity">
    <text evidence="8 12">Belongs to the DEAD box helicase family.</text>
</comment>
<dbReference type="GO" id="GO:0005829">
    <property type="term" value="C:cytosol"/>
    <property type="evidence" value="ECO:0007669"/>
    <property type="project" value="TreeGrafter"/>
</dbReference>
<dbReference type="SMART" id="SM00490">
    <property type="entry name" value="HELICc"/>
    <property type="match status" value="1"/>
</dbReference>
<gene>
    <name evidence="17" type="ORF">OBO34_03805</name>
</gene>
<dbReference type="CDD" id="cd00268">
    <property type="entry name" value="DEADc"/>
    <property type="match status" value="1"/>
</dbReference>
<feature type="short sequence motif" description="Q motif" evidence="11">
    <location>
        <begin position="4"/>
        <end position="32"/>
    </location>
</feature>
<dbReference type="PROSITE" id="PS51195">
    <property type="entry name" value="Q_MOTIF"/>
    <property type="match status" value="1"/>
</dbReference>
<feature type="region of interest" description="Disordered" evidence="13">
    <location>
        <begin position="436"/>
        <end position="464"/>
    </location>
</feature>
<feature type="domain" description="Helicase C-terminal" evidence="15">
    <location>
        <begin position="217"/>
        <end position="378"/>
    </location>
</feature>
<keyword evidence="7" id="KW-0346">Stress response</keyword>
<dbReference type="Pfam" id="PF25399">
    <property type="entry name" value="DeaD_dimer"/>
    <property type="match status" value="1"/>
</dbReference>
<dbReference type="InterPro" id="IPR001650">
    <property type="entry name" value="Helicase_C-like"/>
</dbReference>
<dbReference type="InterPro" id="IPR014014">
    <property type="entry name" value="RNA_helicase_DEAD_Q_motif"/>
</dbReference>
<dbReference type="GO" id="GO:0016787">
    <property type="term" value="F:hydrolase activity"/>
    <property type="evidence" value="ECO:0007669"/>
    <property type="project" value="UniProtKB-KW"/>
</dbReference>
<proteinExistence type="inferred from homology"/>
<evidence type="ECO:0000256" key="8">
    <source>
        <dbReference type="ARBA" id="ARBA00038437"/>
    </source>
</evidence>
<accession>A0A9J6QUP4</accession>
<comment type="caution">
    <text evidence="17">The sequence shown here is derived from an EMBL/GenBank/DDBJ whole genome shotgun (WGS) entry which is preliminary data.</text>
</comment>
<dbReference type="CDD" id="cd18787">
    <property type="entry name" value="SF2_C_DEAD"/>
    <property type="match status" value="1"/>
</dbReference>
<dbReference type="Gene3D" id="3.40.50.300">
    <property type="entry name" value="P-loop containing nucleotide triphosphate hydrolases"/>
    <property type="match status" value="2"/>
</dbReference>
<dbReference type="InterPro" id="IPR000629">
    <property type="entry name" value="RNA-helicase_DEAD-box_CS"/>
</dbReference>
<dbReference type="EC" id="3.6.4.13" evidence="1"/>
<keyword evidence="2" id="KW-0963">Cytoplasm</keyword>
<evidence type="ECO:0000256" key="4">
    <source>
        <dbReference type="ARBA" id="ARBA00022801"/>
    </source>
</evidence>
<evidence type="ECO:0000256" key="6">
    <source>
        <dbReference type="ARBA" id="ARBA00022840"/>
    </source>
</evidence>
<dbReference type="PROSITE" id="PS00039">
    <property type="entry name" value="DEAD_ATP_HELICASE"/>
    <property type="match status" value="1"/>
</dbReference>
<dbReference type="RefSeq" id="WP_148397008.1">
    <property type="nucleotide sequence ID" value="NZ_JAOSHN010000001.1"/>
</dbReference>
<name>A0A9J6QUP4_9FIRM</name>
<dbReference type="PROSITE" id="PS51192">
    <property type="entry name" value="HELICASE_ATP_BIND_1"/>
    <property type="match status" value="1"/>
</dbReference>
<dbReference type="GO" id="GO:0005524">
    <property type="term" value="F:ATP binding"/>
    <property type="evidence" value="ECO:0007669"/>
    <property type="project" value="UniProtKB-KW"/>
</dbReference>
<evidence type="ECO:0000259" key="16">
    <source>
        <dbReference type="PROSITE" id="PS51195"/>
    </source>
</evidence>
<dbReference type="InterPro" id="IPR057325">
    <property type="entry name" value="DeaD_dimer"/>
</dbReference>
<feature type="compositionally biased region" description="Basic residues" evidence="13">
    <location>
        <begin position="446"/>
        <end position="464"/>
    </location>
</feature>
<evidence type="ECO:0000256" key="11">
    <source>
        <dbReference type="PROSITE-ProRule" id="PRU00552"/>
    </source>
</evidence>
<dbReference type="SUPFAM" id="SSF52540">
    <property type="entry name" value="P-loop containing nucleoside triphosphate hydrolases"/>
    <property type="match status" value="1"/>
</dbReference>
<dbReference type="Pfam" id="PF00271">
    <property type="entry name" value="Helicase_C"/>
    <property type="match status" value="1"/>
</dbReference>
<evidence type="ECO:0000259" key="14">
    <source>
        <dbReference type="PROSITE" id="PS51192"/>
    </source>
</evidence>
<dbReference type="PANTHER" id="PTHR47959:SF1">
    <property type="entry name" value="ATP-DEPENDENT RNA HELICASE DBPA"/>
    <property type="match status" value="1"/>
</dbReference>
<organism evidence="17 18">
    <name type="scientific">Hominibacterium faecale</name>
    <dbReference type="NCBI Taxonomy" id="2839743"/>
    <lineage>
        <taxon>Bacteria</taxon>
        <taxon>Bacillati</taxon>
        <taxon>Bacillota</taxon>
        <taxon>Clostridia</taxon>
        <taxon>Peptostreptococcales</taxon>
        <taxon>Anaerovoracaceae</taxon>
        <taxon>Hominibacterium</taxon>
    </lineage>
</organism>
<evidence type="ECO:0000313" key="17">
    <source>
        <dbReference type="EMBL" id="MCU7377478.1"/>
    </source>
</evidence>
<evidence type="ECO:0000313" key="18">
    <source>
        <dbReference type="Proteomes" id="UP001065549"/>
    </source>
</evidence>